<organism evidence="2 3">
    <name type="scientific">Thiomicrorhabdus lithotrophica</name>
    <dbReference type="NCBI Taxonomy" id="2949997"/>
    <lineage>
        <taxon>Bacteria</taxon>
        <taxon>Pseudomonadati</taxon>
        <taxon>Pseudomonadota</taxon>
        <taxon>Gammaproteobacteria</taxon>
        <taxon>Thiotrichales</taxon>
        <taxon>Piscirickettsiaceae</taxon>
        <taxon>Thiomicrorhabdus</taxon>
    </lineage>
</organism>
<feature type="region of interest" description="Disordered" evidence="1">
    <location>
        <begin position="1"/>
        <end position="30"/>
    </location>
</feature>
<proteinExistence type="predicted"/>
<feature type="compositionally biased region" description="Polar residues" evidence="1">
    <location>
        <begin position="1"/>
        <end position="11"/>
    </location>
</feature>
<protein>
    <submittedName>
        <fullName evidence="2">Uncharacterized protein</fullName>
    </submittedName>
</protein>
<name>A0ABY8C8F0_9GAMM</name>
<dbReference type="RefSeq" id="WP_275594488.1">
    <property type="nucleotide sequence ID" value="NZ_CP102381.1"/>
</dbReference>
<dbReference type="EMBL" id="CP102381">
    <property type="protein sequence ID" value="WEJ62230.1"/>
    <property type="molecule type" value="Genomic_DNA"/>
</dbReference>
<dbReference type="Proteomes" id="UP001222275">
    <property type="component" value="Chromosome"/>
</dbReference>
<sequence>MTKSVKSNQSHETPDSLTSLDLNSTSEPSTNVQKFAVKAPNNKMVCDEPAYLFWKIQSRLAKLTNRLRLEKRIIIDTEETKAAKMQRDAHRG</sequence>
<keyword evidence="3" id="KW-1185">Reference proteome</keyword>
<feature type="compositionally biased region" description="Low complexity" evidence="1">
    <location>
        <begin position="15"/>
        <end position="26"/>
    </location>
</feature>
<gene>
    <name evidence="2" type="ORF">NR989_09440</name>
</gene>
<evidence type="ECO:0000256" key="1">
    <source>
        <dbReference type="SAM" id="MobiDB-lite"/>
    </source>
</evidence>
<evidence type="ECO:0000313" key="2">
    <source>
        <dbReference type="EMBL" id="WEJ62230.1"/>
    </source>
</evidence>
<evidence type="ECO:0000313" key="3">
    <source>
        <dbReference type="Proteomes" id="UP001222275"/>
    </source>
</evidence>
<accession>A0ABY8C8F0</accession>
<reference evidence="2 3" key="1">
    <citation type="submission" date="2022-06" db="EMBL/GenBank/DDBJ databases">
        <title>Thiomicrohabdus sp. nov, an obligately chemolithoautotrophic, sulfur-oxidizing bacterium isolated from beach of Guanyin Mountain. Amoy.</title>
        <authorList>
            <person name="Zhu H."/>
        </authorList>
    </citation>
    <scope>NUCLEOTIDE SEQUENCE [LARGE SCALE GENOMIC DNA]</scope>
    <source>
        <strain evidence="2 3">XGS-01</strain>
    </source>
</reference>